<dbReference type="Pfam" id="PF02746">
    <property type="entry name" value="MR_MLE_N"/>
    <property type="match status" value="1"/>
</dbReference>
<keyword evidence="4" id="KW-1185">Reference proteome</keyword>
<dbReference type="AlphaFoldDB" id="S0EZT3"/>
<dbReference type="PROSITE" id="PS00909">
    <property type="entry name" value="MR_MLE_2"/>
    <property type="match status" value="1"/>
</dbReference>
<dbReference type="InterPro" id="IPR029065">
    <property type="entry name" value="Enolase_C-like"/>
</dbReference>
<name>S0EZT3_CHTCT</name>
<dbReference type="PROSITE" id="PS00908">
    <property type="entry name" value="MR_MLE_1"/>
    <property type="match status" value="1"/>
</dbReference>
<dbReference type="SFLD" id="SFLDS00001">
    <property type="entry name" value="Enolase"/>
    <property type="match status" value="1"/>
</dbReference>
<gene>
    <name evidence="3" type="ORF">CCALI_02789</name>
</gene>
<dbReference type="SFLD" id="SFLDG00179">
    <property type="entry name" value="mandelate_racemase"/>
    <property type="match status" value="1"/>
</dbReference>
<evidence type="ECO:0000259" key="2">
    <source>
        <dbReference type="SMART" id="SM00922"/>
    </source>
</evidence>
<dbReference type="NCBIfam" id="NF010624">
    <property type="entry name" value="PRK14017.1"/>
    <property type="match status" value="1"/>
</dbReference>
<dbReference type="InterPro" id="IPR013342">
    <property type="entry name" value="Mandelate_racemase_C"/>
</dbReference>
<dbReference type="GO" id="GO:0009063">
    <property type="term" value="P:amino acid catabolic process"/>
    <property type="evidence" value="ECO:0007669"/>
    <property type="project" value="InterPro"/>
</dbReference>
<dbReference type="InterPro" id="IPR034593">
    <property type="entry name" value="DgoD-like"/>
</dbReference>
<dbReference type="SMART" id="SM00922">
    <property type="entry name" value="MR_MLE"/>
    <property type="match status" value="1"/>
</dbReference>
<organism evidence="3 4">
    <name type="scientific">Chthonomonas calidirosea (strain DSM 23976 / ICMP 18418 / T49)</name>
    <dbReference type="NCBI Taxonomy" id="1303518"/>
    <lineage>
        <taxon>Bacteria</taxon>
        <taxon>Bacillati</taxon>
        <taxon>Armatimonadota</taxon>
        <taxon>Chthonomonadia</taxon>
        <taxon>Chthonomonadales</taxon>
        <taxon>Chthonomonadaceae</taxon>
        <taxon>Chthonomonas</taxon>
    </lineage>
</organism>
<dbReference type="Pfam" id="PF13378">
    <property type="entry name" value="MR_MLE_C"/>
    <property type="match status" value="1"/>
</dbReference>
<evidence type="ECO:0000256" key="1">
    <source>
        <dbReference type="ARBA" id="ARBA00023239"/>
    </source>
</evidence>
<dbReference type="FunCoup" id="S0EZT3">
    <property type="interactions" value="45"/>
</dbReference>
<dbReference type="SUPFAM" id="SSF54826">
    <property type="entry name" value="Enolase N-terminal domain-like"/>
    <property type="match status" value="1"/>
</dbReference>
<dbReference type="HOGENOM" id="CLU_030273_3_2_0"/>
<dbReference type="RefSeq" id="WP_016484082.1">
    <property type="nucleotide sequence ID" value="NC_021487.1"/>
</dbReference>
<proteinExistence type="predicted"/>
<dbReference type="EMBL" id="HF951689">
    <property type="protein sequence ID" value="CCW36577.1"/>
    <property type="molecule type" value="Genomic_DNA"/>
</dbReference>
<dbReference type="InterPro" id="IPR018110">
    <property type="entry name" value="Mandel_Rmase/mucon_lact_enz_CS"/>
</dbReference>
<dbReference type="STRING" id="454171.CP488_01299"/>
<dbReference type="eggNOG" id="COG4948">
    <property type="taxonomic scope" value="Bacteria"/>
</dbReference>
<dbReference type="PANTHER" id="PTHR48080">
    <property type="entry name" value="D-GALACTONATE DEHYDRATASE-RELATED"/>
    <property type="match status" value="1"/>
</dbReference>
<dbReference type="KEGG" id="ccz:CCALI_02789"/>
<dbReference type="Proteomes" id="UP000014227">
    <property type="component" value="Chromosome I"/>
</dbReference>
<dbReference type="SUPFAM" id="SSF51604">
    <property type="entry name" value="Enolase C-terminal domain-like"/>
    <property type="match status" value="1"/>
</dbReference>
<dbReference type="InParanoid" id="S0EZT3"/>
<sequence>MKITQISTYLTEPRWVFVKVSTDEGIEGWGECLGDKAFVVAEAVRSYEHALIGQDPFRITHHWQSLYRGAFWRGGPILCAAISGLEMALWDILGKALNVPVWQLLGGAVRDRIRMYSRPHGATPEQLAKSAKDVVARGYTAMKFCPFEKVHVLDHYQLVEEAAARVQAVREAVGDSIDILLDFHGRVSPAMAVLMEEAMRPYHPLFIEEPVLPENVDALARVAAQCKTPIATGERLFTRWGFREVLEKGAAAVLQPDPCICGGLWETRQIGSMAEVYYAALAPHNPYGPLNLAASLQVDACTPNFLVQEFVDSIGLGAGVLKQPFIVENGYIAVPQGPGLGVEPDEEWLRMHPLKPKPDPGRWFHEDDGSMADW</sequence>
<dbReference type="InterPro" id="IPR013341">
    <property type="entry name" value="Mandelate_racemase_N_dom"/>
</dbReference>
<protein>
    <submittedName>
        <fullName evidence="3">Galactonate dehydratase</fullName>
        <ecNumber evidence="3">4.2.1.6</ecNumber>
    </submittedName>
</protein>
<accession>S0EZT3</accession>
<dbReference type="OrthoDB" id="9802699at2"/>
<evidence type="ECO:0000313" key="3">
    <source>
        <dbReference type="EMBL" id="CCW36577.1"/>
    </source>
</evidence>
<dbReference type="InterPro" id="IPR029017">
    <property type="entry name" value="Enolase-like_N"/>
</dbReference>
<keyword evidence="1 3" id="KW-0456">Lyase</keyword>
<reference evidence="4" key="1">
    <citation type="submission" date="2013-03" db="EMBL/GenBank/DDBJ databases">
        <title>Genome sequence of Chthonomonas calidirosea, the first sequenced genome from the Armatimonadetes phylum (formally candidate division OP10).</title>
        <authorList>
            <person name="Lee K.C.Y."/>
            <person name="Morgan X.C."/>
            <person name="Dunfield P.F."/>
            <person name="Tamas I."/>
            <person name="Houghton K.M."/>
            <person name="Vyssotski M."/>
            <person name="Ryan J.L.J."/>
            <person name="Lagutin K."/>
            <person name="McDonald I.R."/>
            <person name="Stott M.B."/>
        </authorList>
    </citation>
    <scope>NUCLEOTIDE SEQUENCE [LARGE SCALE GENOMIC DNA]</scope>
    <source>
        <strain evidence="4">DSM 23976 / ICMP 18418 / T49</strain>
    </source>
</reference>
<dbReference type="PATRIC" id="fig|1303518.3.peg.2895"/>
<evidence type="ECO:0000313" key="4">
    <source>
        <dbReference type="Proteomes" id="UP000014227"/>
    </source>
</evidence>
<feature type="domain" description="Mandelate racemase/muconate lactonizing enzyme C-terminal" evidence="2">
    <location>
        <begin position="124"/>
        <end position="229"/>
    </location>
</feature>
<dbReference type="GO" id="GO:0008869">
    <property type="term" value="F:galactonate dehydratase activity"/>
    <property type="evidence" value="ECO:0007669"/>
    <property type="project" value="UniProtKB-EC"/>
</dbReference>
<dbReference type="EC" id="4.2.1.6" evidence="3"/>
<dbReference type="Gene3D" id="3.30.390.10">
    <property type="entry name" value="Enolase-like, N-terminal domain"/>
    <property type="match status" value="1"/>
</dbReference>
<dbReference type="Gene3D" id="3.20.20.120">
    <property type="entry name" value="Enolase-like C-terminal domain"/>
    <property type="match status" value="1"/>
</dbReference>
<dbReference type="InterPro" id="IPR036849">
    <property type="entry name" value="Enolase-like_C_sf"/>
</dbReference>
<dbReference type="PANTHER" id="PTHR48080:SF2">
    <property type="entry name" value="D-GALACTONATE DEHYDRATASE"/>
    <property type="match status" value="1"/>
</dbReference>